<keyword evidence="1" id="KW-0472">Membrane</keyword>
<evidence type="ECO:0000256" key="1">
    <source>
        <dbReference type="SAM" id="Phobius"/>
    </source>
</evidence>
<name>A0AAN7U199_9MYCE</name>
<keyword evidence="1" id="KW-1133">Transmembrane helix</keyword>
<evidence type="ECO:0000313" key="2">
    <source>
        <dbReference type="EMBL" id="KAK5583824.1"/>
    </source>
</evidence>
<gene>
    <name evidence="2" type="ORF">RB653_005426</name>
</gene>
<reference evidence="2 3" key="1">
    <citation type="submission" date="2023-11" db="EMBL/GenBank/DDBJ databases">
        <title>Dfirmibasis_genome.</title>
        <authorList>
            <person name="Edelbroek B."/>
            <person name="Kjellin J."/>
            <person name="Jerlstrom-Hultqvist J."/>
            <person name="Soderbom F."/>
        </authorList>
    </citation>
    <scope>NUCLEOTIDE SEQUENCE [LARGE SCALE GENOMIC DNA]</scope>
    <source>
        <strain evidence="2 3">TNS-C-14</strain>
    </source>
</reference>
<organism evidence="2 3">
    <name type="scientific">Dictyostelium firmibasis</name>
    <dbReference type="NCBI Taxonomy" id="79012"/>
    <lineage>
        <taxon>Eukaryota</taxon>
        <taxon>Amoebozoa</taxon>
        <taxon>Evosea</taxon>
        <taxon>Eumycetozoa</taxon>
        <taxon>Dictyostelia</taxon>
        <taxon>Dictyosteliales</taxon>
        <taxon>Dictyosteliaceae</taxon>
        <taxon>Dictyostelium</taxon>
    </lineage>
</organism>
<feature type="transmembrane region" description="Helical" evidence="1">
    <location>
        <begin position="91"/>
        <end position="108"/>
    </location>
</feature>
<dbReference type="Proteomes" id="UP001344447">
    <property type="component" value="Unassembled WGS sequence"/>
</dbReference>
<comment type="caution">
    <text evidence="2">The sequence shown here is derived from an EMBL/GenBank/DDBJ whole genome shotgun (WGS) entry which is preliminary data.</text>
</comment>
<evidence type="ECO:0000313" key="3">
    <source>
        <dbReference type="Proteomes" id="UP001344447"/>
    </source>
</evidence>
<accession>A0AAN7U199</accession>
<dbReference type="AlphaFoldDB" id="A0AAN7U199"/>
<keyword evidence="1" id="KW-0812">Transmembrane</keyword>
<dbReference type="EMBL" id="JAVFKY010000001">
    <property type="protein sequence ID" value="KAK5583824.1"/>
    <property type="molecule type" value="Genomic_DNA"/>
</dbReference>
<sequence length="302" mass="35419">MSSYLYQVFNNKHLLKRYKFVNDFPIFEYLLKGDKFIAQLQLSKGFYIASGIFKEKKCAKEDCTLKAVEYIKKLEESIRIRTARVKIIQKYIVVLLVCLFFSSPFFVIKNDIGICTGNRVIVRKTDMYNNIFLKNVYYTNKGDYFIIRSNVHYHINNQFYFEAVISEEIVLDSVIFNEKYPTYTLPIGIGIGITFSIQKDSYFIDLISYEADGKPKRYVKHDIPQSSFAVSNEDKYRVFSKNGCHVVKKRFVSKVPKMHAYDWYFTVLSINIGYIKSLLLAFKSNDEINSTMGFDNFKRVTK</sequence>
<proteinExistence type="predicted"/>
<protein>
    <submittedName>
        <fullName evidence="2">Uncharacterized protein</fullName>
    </submittedName>
</protein>
<keyword evidence="3" id="KW-1185">Reference proteome</keyword>